<dbReference type="EMBL" id="ABDV01000021">
    <property type="protein sequence ID" value="EDT23147.1"/>
    <property type="molecule type" value="Genomic_DNA"/>
</dbReference>
<keyword evidence="1" id="KW-1133">Transmembrane helix</keyword>
<protein>
    <submittedName>
        <fullName evidence="2">Uncharacterized protein</fullName>
    </submittedName>
</protein>
<gene>
    <name evidence="2" type="ORF">AC1_A0294</name>
</gene>
<organism evidence="2 3">
    <name type="scientific">Clostridium perfringens B str. ATCC 3626</name>
    <dbReference type="NCBI Taxonomy" id="451754"/>
    <lineage>
        <taxon>Bacteria</taxon>
        <taxon>Bacillati</taxon>
        <taxon>Bacillota</taxon>
        <taxon>Clostridia</taxon>
        <taxon>Eubacteriales</taxon>
        <taxon>Clostridiaceae</taxon>
        <taxon>Clostridium</taxon>
    </lineage>
</organism>
<evidence type="ECO:0000313" key="3">
    <source>
        <dbReference type="Proteomes" id="UP000004342"/>
    </source>
</evidence>
<feature type="transmembrane region" description="Helical" evidence="1">
    <location>
        <begin position="42"/>
        <end position="60"/>
    </location>
</feature>
<comment type="caution">
    <text evidence="2">The sequence shown here is derived from an EMBL/GenBank/DDBJ whole genome shotgun (WGS) entry which is preliminary data.</text>
</comment>
<sequence>MLFLFWVVLCLGNPVIDSLKYIFIIYMLYSTWGDLKAFEFMRVFENLFCMTVLFVPPIFLKDRSKKRSY</sequence>
<keyword evidence="1" id="KW-0812">Transmembrane</keyword>
<evidence type="ECO:0000313" key="2">
    <source>
        <dbReference type="EMBL" id="EDT23147.1"/>
    </source>
</evidence>
<dbReference type="AlphaFoldDB" id="A0AAV3BN04"/>
<accession>A0AAV3BN04</accession>
<evidence type="ECO:0000256" key="1">
    <source>
        <dbReference type="SAM" id="Phobius"/>
    </source>
</evidence>
<proteinExistence type="predicted"/>
<keyword evidence="1" id="KW-0472">Membrane</keyword>
<reference evidence="2 3" key="1">
    <citation type="submission" date="2007-07" db="EMBL/GenBank/DDBJ databases">
        <title>Annotation of Clostridium perfringens B str. ATCC 3626.</title>
        <authorList>
            <person name="Paulsen I."/>
            <person name="Sebastian Y."/>
        </authorList>
    </citation>
    <scope>NUCLEOTIDE SEQUENCE [LARGE SCALE GENOMIC DNA]</scope>
    <source>
        <strain evidence="3">B str. ATCC 3626</strain>
    </source>
</reference>
<dbReference type="Proteomes" id="UP000004342">
    <property type="component" value="Unassembled WGS sequence"/>
</dbReference>
<name>A0AAV3BN04_CLOPF</name>